<comment type="caution">
    <text evidence="1">The sequence shown here is derived from an EMBL/GenBank/DDBJ whole genome shotgun (WGS) entry which is preliminary data.</text>
</comment>
<gene>
    <name evidence="1" type="ORF">ES677_12285</name>
</gene>
<keyword evidence="2" id="KW-1185">Reference proteome</keyword>
<organism evidence="1 2">
    <name type="scientific">Bizionia gelidisalsuginis</name>
    <dbReference type="NCBI Taxonomy" id="291188"/>
    <lineage>
        <taxon>Bacteria</taxon>
        <taxon>Pseudomonadati</taxon>
        <taxon>Bacteroidota</taxon>
        <taxon>Flavobacteriia</taxon>
        <taxon>Flavobacteriales</taxon>
        <taxon>Flavobacteriaceae</taxon>
        <taxon>Bizionia</taxon>
    </lineage>
</organism>
<reference evidence="1 2" key="1">
    <citation type="submission" date="2019-08" db="EMBL/GenBank/DDBJ databases">
        <title>Genomes of Antarctic Bizionia species.</title>
        <authorList>
            <person name="Bowman J.P."/>
        </authorList>
    </citation>
    <scope>NUCLEOTIDE SEQUENCE [LARGE SCALE GENOMIC DNA]</scope>
    <source>
        <strain evidence="1 2">IC164</strain>
    </source>
</reference>
<protein>
    <recommendedName>
        <fullName evidence="3">Lipoprotein</fullName>
    </recommendedName>
</protein>
<dbReference type="Proteomes" id="UP000323621">
    <property type="component" value="Unassembled WGS sequence"/>
</dbReference>
<dbReference type="PROSITE" id="PS51257">
    <property type="entry name" value="PROKAR_LIPOPROTEIN"/>
    <property type="match status" value="1"/>
</dbReference>
<name>A0ABY3M8B9_9FLAO</name>
<evidence type="ECO:0008006" key="3">
    <source>
        <dbReference type="Google" id="ProtNLM"/>
    </source>
</evidence>
<dbReference type="RefSeq" id="WP_148381400.1">
    <property type="nucleotide sequence ID" value="NZ_VSKN01000019.1"/>
</dbReference>
<proteinExistence type="predicted"/>
<dbReference type="EMBL" id="VSKN01000019">
    <property type="protein sequence ID" value="TYC10139.1"/>
    <property type="molecule type" value="Genomic_DNA"/>
</dbReference>
<sequence>MKKYLAVIVSIVLLLVLGCDGQDLKHTSSSEVLKRHQLLDSFSERIQFTPKNYTEIQHDTILASGYNVRIKYYSDMDLSTSIIKYYKADALSIKHYYRRFNANLDITQKEKIIFSEVINTTFLEQQINVQLTDYILTNIELLQSPEDLLYTTQLYLEFCKPGNKRCKKYILRFQKDNTFSIKETDNNYVRT</sequence>
<evidence type="ECO:0000313" key="2">
    <source>
        <dbReference type="Proteomes" id="UP000323621"/>
    </source>
</evidence>
<evidence type="ECO:0000313" key="1">
    <source>
        <dbReference type="EMBL" id="TYC10139.1"/>
    </source>
</evidence>
<accession>A0ABY3M8B9</accession>